<feature type="transmembrane region" description="Helical" evidence="1">
    <location>
        <begin position="316"/>
        <end position="337"/>
    </location>
</feature>
<keyword evidence="1" id="KW-1133">Transmembrane helix</keyword>
<comment type="caution">
    <text evidence="3">The sequence shown here is derived from an EMBL/GenBank/DDBJ whole genome shotgun (WGS) entry which is preliminary data.</text>
</comment>
<feature type="transmembrane region" description="Helical" evidence="1">
    <location>
        <begin position="357"/>
        <end position="377"/>
    </location>
</feature>
<keyword evidence="1" id="KW-0812">Transmembrane</keyword>
<evidence type="ECO:0000256" key="1">
    <source>
        <dbReference type="SAM" id="Phobius"/>
    </source>
</evidence>
<proteinExistence type="predicted"/>
<evidence type="ECO:0000256" key="2">
    <source>
        <dbReference type="SAM" id="SignalP"/>
    </source>
</evidence>
<feature type="chain" id="PRO_5009518658" description="Alpha-galactosidase NEW3 domain-containing protein" evidence="2">
    <location>
        <begin position="25"/>
        <end position="392"/>
    </location>
</feature>
<keyword evidence="2" id="KW-0732">Signal</keyword>
<organism evidence="3 4">
    <name type="scientific">Candidatus Curtissbacteria bacterium RBG_13_40_7</name>
    <dbReference type="NCBI Taxonomy" id="1797706"/>
    <lineage>
        <taxon>Bacteria</taxon>
        <taxon>Candidatus Curtissiibacteriota</taxon>
    </lineage>
</organism>
<evidence type="ECO:0000313" key="4">
    <source>
        <dbReference type="Proteomes" id="UP000179252"/>
    </source>
</evidence>
<protein>
    <recommendedName>
        <fullName evidence="5">Alpha-galactosidase NEW3 domain-containing protein</fullName>
    </recommendedName>
</protein>
<evidence type="ECO:0008006" key="5">
    <source>
        <dbReference type="Google" id="ProtNLM"/>
    </source>
</evidence>
<evidence type="ECO:0000313" key="3">
    <source>
        <dbReference type="EMBL" id="OGD84947.1"/>
    </source>
</evidence>
<name>A0A1F5FZB1_9BACT</name>
<accession>A0A1F5FZB1</accession>
<dbReference type="EMBL" id="MFAU01000006">
    <property type="protein sequence ID" value="OGD84947.1"/>
    <property type="molecule type" value="Genomic_DNA"/>
</dbReference>
<reference evidence="3 4" key="1">
    <citation type="journal article" date="2016" name="Nat. Commun.">
        <title>Thousands of microbial genomes shed light on interconnected biogeochemical processes in an aquifer system.</title>
        <authorList>
            <person name="Anantharaman K."/>
            <person name="Brown C.T."/>
            <person name="Hug L.A."/>
            <person name="Sharon I."/>
            <person name="Castelle C.J."/>
            <person name="Probst A.J."/>
            <person name="Thomas B.C."/>
            <person name="Singh A."/>
            <person name="Wilkins M.J."/>
            <person name="Karaoz U."/>
            <person name="Brodie E.L."/>
            <person name="Williams K.H."/>
            <person name="Hubbard S.S."/>
            <person name="Banfield J.F."/>
        </authorList>
    </citation>
    <scope>NUCLEOTIDE SEQUENCE [LARGE SCALE GENOMIC DNA]</scope>
</reference>
<dbReference type="AlphaFoldDB" id="A0A1F5FZB1"/>
<feature type="signal peptide" evidence="2">
    <location>
        <begin position="1"/>
        <end position="24"/>
    </location>
</feature>
<sequence>MFKYLFKILIVLAILFPLFFIASANFNHFSQTQAALDDGCNNSVDDDGDHLVDMNDPGCANDPAPVGGRDEDLDTGTCDLRVHAQGGFYVNQTVTVSVDVTSSGTYRVYVNDRNPQEKVSSGSSLVFTLPARLFPSIGTYKITAQRQGDMAGEPNVSCANSPQFITVTVKPCKYDFGPKKILAGETATLSVQIENSESGKIYHAVVSEKDNWGDQIWTSPEVIGTGGVIVTMVQVEAPSNGDDLKMIISRGPAGDVEADVCDPSVTKIIQVLTEEEWEDQEEPYEGISGENPCPGGVCNTALGRITAEIGPFASKILAIAVGLAGGIALILMVIGAIRVLTSSGDQQKLNAGREMIVAALAGLLFLIFSVVIMRFIGLNILDICFGPLGLCI</sequence>
<keyword evidence="1" id="KW-0472">Membrane</keyword>
<gene>
    <name evidence="3" type="ORF">A2165_02030</name>
</gene>
<dbReference type="Proteomes" id="UP000179252">
    <property type="component" value="Unassembled WGS sequence"/>
</dbReference>